<gene>
    <name evidence="1" type="primary">pif-4</name>
</gene>
<dbReference type="KEGG" id="vg:27429921"/>
<dbReference type="Proteomes" id="UP000201861">
    <property type="component" value="Segment"/>
</dbReference>
<reference evidence="1" key="1">
    <citation type="submission" date="2017-04" db="EMBL/GenBank/DDBJ databases">
        <title>Complete genome sequence of Urbanus proteus nucleopolyhedrovirus (UrprNPV).</title>
        <authorList>
            <person name="Santos E.R."/>
            <person name="Melo F.L."/>
            <person name="Sosa-Gomez D.R."/>
            <person name="Ribeiro B.M."/>
            <person name="Ardisson-Araujo D.M.P."/>
        </authorList>
    </citation>
    <scope>NUCLEOTIDE SEQUENCE [LARGE SCALE GENOMIC DNA]</scope>
    <source>
        <strain evidence="1">Southern Brazil</strain>
    </source>
</reference>
<sequence>MSILIGSVAIFLILLVYLNPYRYHIDKLTHDHLQTLHFGVYVDVYDLSVDSAHVERLFVIKPENVMLYNVNGNLFYYLQSTNLLCPNEFTVVRFNTHDINLINKDNFFSTMCTNISSLSLYEHFITLKNNVPDTKIILSVHDVQYSVLDIVNMLLLTGYVFLN</sequence>
<dbReference type="OrthoDB" id="16714at10239"/>
<protein>
    <submittedName>
        <fullName evidence="1">PIF-4</fullName>
    </submittedName>
</protein>
<dbReference type="GeneID" id="27429921"/>
<dbReference type="RefSeq" id="YP_009357225.1">
    <property type="nucleotide sequence ID" value="NC_029997.2"/>
</dbReference>
<accession>A0A1W6AYI8</accession>
<dbReference type="InterPro" id="IPR006883">
    <property type="entry name" value="AcMNPV_PIF-4"/>
</dbReference>
<evidence type="ECO:0000313" key="2">
    <source>
        <dbReference type="Proteomes" id="UP000201861"/>
    </source>
</evidence>
<dbReference type="Pfam" id="PF04798">
    <property type="entry name" value="Baculo_19"/>
    <property type="match status" value="1"/>
</dbReference>
<dbReference type="EMBL" id="KR011717">
    <property type="protein sequence ID" value="ARJ36575.1"/>
    <property type="molecule type" value="Genomic_DNA"/>
</dbReference>
<organism evidence="1 2">
    <name type="scientific">Urbanus proteus nucleopolyhedrovirus</name>
    <dbReference type="NCBI Taxonomy" id="1675866"/>
    <lineage>
        <taxon>Viruses</taxon>
        <taxon>Viruses incertae sedis</taxon>
        <taxon>Naldaviricetes</taxon>
        <taxon>Lefavirales</taxon>
        <taxon>Baculoviridae</taxon>
        <taxon>Alphabaculovirus</taxon>
        <taxon>Alphabaculovirus urprotei</taxon>
    </lineage>
</organism>
<proteinExistence type="predicted"/>
<keyword evidence="2" id="KW-1185">Reference proteome</keyword>
<evidence type="ECO:0000313" key="1">
    <source>
        <dbReference type="EMBL" id="ARJ36575.1"/>
    </source>
</evidence>
<name>A0A1W6AYI8_9ABAC</name>